<dbReference type="PANTHER" id="PTHR11267">
    <property type="entry name" value="T-BOX PROTEIN-RELATED"/>
    <property type="match status" value="1"/>
</dbReference>
<protein>
    <submittedName>
        <fullName evidence="8">T-box transcription factor TBX20</fullName>
    </submittedName>
</protein>
<evidence type="ECO:0000256" key="4">
    <source>
        <dbReference type="ARBA" id="ARBA00023242"/>
    </source>
</evidence>
<evidence type="ECO:0000256" key="6">
    <source>
        <dbReference type="SAM" id="SignalP"/>
    </source>
</evidence>
<keyword evidence="4 5" id="KW-0539">Nucleus</keyword>
<comment type="caution">
    <text evidence="5">Lacks conserved residue(s) required for the propagation of feature annotation.</text>
</comment>
<feature type="domain" description="T-box" evidence="7">
    <location>
        <begin position="30"/>
        <end position="92"/>
    </location>
</feature>
<dbReference type="InterPro" id="IPR046360">
    <property type="entry name" value="T-box_DNA-bd"/>
</dbReference>
<proteinExistence type="predicted"/>
<evidence type="ECO:0000256" key="2">
    <source>
        <dbReference type="ARBA" id="ARBA00023125"/>
    </source>
</evidence>
<reference evidence="8 9" key="1">
    <citation type="submission" date="2021-06" db="EMBL/GenBank/DDBJ databases">
        <title>Caerostris extrusa draft genome.</title>
        <authorList>
            <person name="Kono N."/>
            <person name="Arakawa K."/>
        </authorList>
    </citation>
    <scope>NUCLEOTIDE SEQUENCE [LARGE SCALE GENOMIC DNA]</scope>
</reference>
<evidence type="ECO:0000256" key="3">
    <source>
        <dbReference type="ARBA" id="ARBA00023163"/>
    </source>
</evidence>
<name>A0AAV4MMB8_CAEEX</name>
<dbReference type="InterPro" id="IPR001699">
    <property type="entry name" value="TF_T-box"/>
</dbReference>
<dbReference type="GO" id="GO:0000978">
    <property type="term" value="F:RNA polymerase II cis-regulatory region sequence-specific DNA binding"/>
    <property type="evidence" value="ECO:0007669"/>
    <property type="project" value="InterPro"/>
</dbReference>
<dbReference type="InterPro" id="IPR008967">
    <property type="entry name" value="p53-like_TF_DNA-bd_sf"/>
</dbReference>
<dbReference type="GO" id="GO:0007507">
    <property type="term" value="P:heart development"/>
    <property type="evidence" value="ECO:0007669"/>
    <property type="project" value="TreeGrafter"/>
</dbReference>
<sequence>MVSICSMTVFVLPVACFDVSELAIISKEYSIVLNSMHKYQPRIHLVLLRQDSHGSHNVSDLDQEKFRTYIFPETVFTAVTAYQNQLVRIATV</sequence>
<keyword evidence="1" id="KW-0805">Transcription regulation</keyword>
<comment type="subcellular location">
    <subcellularLocation>
        <location evidence="5">Nucleus</location>
    </subcellularLocation>
</comment>
<dbReference type="InterPro" id="IPR036960">
    <property type="entry name" value="T-box_sf"/>
</dbReference>
<keyword evidence="2 5" id="KW-0238">DNA-binding</keyword>
<organism evidence="8 9">
    <name type="scientific">Caerostris extrusa</name>
    <name type="common">Bark spider</name>
    <name type="synonym">Caerostris bankana</name>
    <dbReference type="NCBI Taxonomy" id="172846"/>
    <lineage>
        <taxon>Eukaryota</taxon>
        <taxon>Metazoa</taxon>
        <taxon>Ecdysozoa</taxon>
        <taxon>Arthropoda</taxon>
        <taxon>Chelicerata</taxon>
        <taxon>Arachnida</taxon>
        <taxon>Araneae</taxon>
        <taxon>Araneomorphae</taxon>
        <taxon>Entelegynae</taxon>
        <taxon>Araneoidea</taxon>
        <taxon>Araneidae</taxon>
        <taxon>Caerostris</taxon>
    </lineage>
</organism>
<evidence type="ECO:0000256" key="1">
    <source>
        <dbReference type="ARBA" id="ARBA00023015"/>
    </source>
</evidence>
<gene>
    <name evidence="8" type="primary">TBX20_1</name>
    <name evidence="8" type="ORF">CEXT_194371</name>
</gene>
<comment type="caution">
    <text evidence="8">The sequence shown here is derived from an EMBL/GenBank/DDBJ whole genome shotgun (WGS) entry which is preliminary data.</text>
</comment>
<dbReference type="GO" id="GO:0000981">
    <property type="term" value="F:DNA-binding transcription factor activity, RNA polymerase II-specific"/>
    <property type="evidence" value="ECO:0007669"/>
    <property type="project" value="TreeGrafter"/>
</dbReference>
<dbReference type="SUPFAM" id="SSF49417">
    <property type="entry name" value="p53-like transcription factors"/>
    <property type="match status" value="1"/>
</dbReference>
<dbReference type="Pfam" id="PF00907">
    <property type="entry name" value="T-box"/>
    <property type="match status" value="1"/>
</dbReference>
<dbReference type="Gene3D" id="2.60.40.820">
    <property type="entry name" value="Transcription factor, T-box"/>
    <property type="match status" value="1"/>
</dbReference>
<dbReference type="GO" id="GO:0001708">
    <property type="term" value="P:cell fate specification"/>
    <property type="evidence" value="ECO:0007669"/>
    <property type="project" value="TreeGrafter"/>
</dbReference>
<evidence type="ECO:0000259" key="7">
    <source>
        <dbReference type="PROSITE" id="PS50252"/>
    </source>
</evidence>
<keyword evidence="3" id="KW-0804">Transcription</keyword>
<evidence type="ECO:0000256" key="5">
    <source>
        <dbReference type="PROSITE-ProRule" id="PRU00201"/>
    </source>
</evidence>
<dbReference type="AlphaFoldDB" id="A0AAV4MMB8"/>
<dbReference type="Proteomes" id="UP001054945">
    <property type="component" value="Unassembled WGS sequence"/>
</dbReference>
<dbReference type="PANTHER" id="PTHR11267:SF190">
    <property type="entry name" value="T-BOX TRANSCRIPTION FACTOR TBX20"/>
    <property type="match status" value="1"/>
</dbReference>
<keyword evidence="6" id="KW-0732">Signal</keyword>
<evidence type="ECO:0000313" key="8">
    <source>
        <dbReference type="EMBL" id="GIX72980.1"/>
    </source>
</evidence>
<feature type="signal peptide" evidence="6">
    <location>
        <begin position="1"/>
        <end position="16"/>
    </location>
</feature>
<dbReference type="GO" id="GO:0005634">
    <property type="term" value="C:nucleus"/>
    <property type="evidence" value="ECO:0007669"/>
    <property type="project" value="UniProtKB-SubCell"/>
</dbReference>
<keyword evidence="9" id="KW-1185">Reference proteome</keyword>
<dbReference type="GO" id="GO:0000785">
    <property type="term" value="C:chromatin"/>
    <property type="evidence" value="ECO:0007669"/>
    <property type="project" value="TreeGrafter"/>
</dbReference>
<dbReference type="EMBL" id="BPLR01002363">
    <property type="protein sequence ID" value="GIX72980.1"/>
    <property type="molecule type" value="Genomic_DNA"/>
</dbReference>
<dbReference type="PROSITE" id="PS50252">
    <property type="entry name" value="TBOX_3"/>
    <property type="match status" value="1"/>
</dbReference>
<evidence type="ECO:0000313" key="9">
    <source>
        <dbReference type="Proteomes" id="UP001054945"/>
    </source>
</evidence>
<dbReference type="PRINTS" id="PR00937">
    <property type="entry name" value="TBOX"/>
</dbReference>
<feature type="chain" id="PRO_5043539887" evidence="6">
    <location>
        <begin position="17"/>
        <end position="92"/>
    </location>
</feature>
<dbReference type="GO" id="GO:0045893">
    <property type="term" value="P:positive regulation of DNA-templated transcription"/>
    <property type="evidence" value="ECO:0007669"/>
    <property type="project" value="InterPro"/>
</dbReference>
<accession>A0AAV4MMB8</accession>